<accession>G0S1A8</accession>
<dbReference type="eggNOG" id="KOG0988">
    <property type="taxonomic scope" value="Eukaryota"/>
</dbReference>
<dbReference type="PANTHER" id="PTHR23079:SF55">
    <property type="entry name" value="RNA-DIRECTED RNA POLYMERASE"/>
    <property type="match status" value="1"/>
</dbReference>
<dbReference type="Proteomes" id="UP000008066">
    <property type="component" value="Unassembled WGS sequence"/>
</dbReference>
<keyword evidence="4" id="KW-0808">Transferase</keyword>
<keyword evidence="1" id="KW-0694">RNA-binding</keyword>
<dbReference type="PROSITE" id="PS50102">
    <property type="entry name" value="RRM"/>
    <property type="match status" value="1"/>
</dbReference>
<dbReference type="SUPFAM" id="SSF54928">
    <property type="entry name" value="RNA-binding domain, RBD"/>
    <property type="match status" value="1"/>
</dbReference>
<proteinExistence type="predicted"/>
<reference evidence="4 5" key="1">
    <citation type="journal article" date="2011" name="Cell">
        <title>Insight into structure and assembly of the nuclear pore complex by utilizing the genome of a eukaryotic thermophile.</title>
        <authorList>
            <person name="Amlacher S."/>
            <person name="Sarges P."/>
            <person name="Flemming D."/>
            <person name="van Noort V."/>
            <person name="Kunze R."/>
            <person name="Devos D.P."/>
            <person name="Arumugam M."/>
            <person name="Bork P."/>
            <person name="Hurt E."/>
        </authorList>
    </citation>
    <scope>NUCLEOTIDE SEQUENCE [LARGE SCALE GENOMIC DNA]</scope>
    <source>
        <strain evidence="5">DSM 1495 / CBS 144.50 / IMI 039719</strain>
    </source>
</reference>
<dbReference type="InterPro" id="IPR000504">
    <property type="entry name" value="RRM_dom"/>
</dbReference>
<feature type="region of interest" description="Disordered" evidence="2">
    <location>
        <begin position="1"/>
        <end position="132"/>
    </location>
</feature>
<keyword evidence="5" id="KW-1185">Reference proteome</keyword>
<feature type="compositionally biased region" description="Basic residues" evidence="2">
    <location>
        <begin position="54"/>
        <end position="71"/>
    </location>
</feature>
<evidence type="ECO:0000259" key="3">
    <source>
        <dbReference type="PROSITE" id="PS50102"/>
    </source>
</evidence>
<feature type="compositionally biased region" description="Basic and acidic residues" evidence="2">
    <location>
        <begin position="75"/>
        <end position="92"/>
    </location>
</feature>
<dbReference type="InterPro" id="IPR007855">
    <property type="entry name" value="RDRP"/>
</dbReference>
<dbReference type="OMA" id="AFVMSKP"/>
<dbReference type="OrthoDB" id="6513042at2759"/>
<dbReference type="HOGENOM" id="CLU_001366_0_2_1"/>
<feature type="region of interest" description="Disordered" evidence="2">
    <location>
        <begin position="1495"/>
        <end position="1543"/>
    </location>
</feature>
<organism evidence="5">
    <name type="scientific">Chaetomium thermophilum (strain DSM 1495 / CBS 144.50 / IMI 039719)</name>
    <name type="common">Thermochaetoides thermophila</name>
    <dbReference type="NCBI Taxonomy" id="759272"/>
    <lineage>
        <taxon>Eukaryota</taxon>
        <taxon>Fungi</taxon>
        <taxon>Dikarya</taxon>
        <taxon>Ascomycota</taxon>
        <taxon>Pezizomycotina</taxon>
        <taxon>Sordariomycetes</taxon>
        <taxon>Sordariomycetidae</taxon>
        <taxon>Sordariales</taxon>
        <taxon>Chaetomiaceae</taxon>
        <taxon>Thermochaetoides</taxon>
    </lineage>
</organism>
<name>G0S1A8_CHATD</name>
<gene>
    <name evidence="4" type="ORF">CTHT_0012940</name>
</gene>
<dbReference type="GO" id="GO:0031380">
    <property type="term" value="C:nuclear RNA-directed RNA polymerase complex"/>
    <property type="evidence" value="ECO:0007669"/>
    <property type="project" value="TreeGrafter"/>
</dbReference>
<dbReference type="GeneID" id="18255332"/>
<protein>
    <submittedName>
        <fullName evidence="4">RNA-directed RNA polymerase-like protein</fullName>
    </submittedName>
</protein>
<feature type="region of interest" description="Disordered" evidence="2">
    <location>
        <begin position="1400"/>
        <end position="1461"/>
    </location>
</feature>
<dbReference type="PANTHER" id="PTHR23079">
    <property type="entry name" value="RNA-DEPENDENT RNA POLYMERASE"/>
    <property type="match status" value="1"/>
</dbReference>
<evidence type="ECO:0000256" key="2">
    <source>
        <dbReference type="SAM" id="MobiDB-lite"/>
    </source>
</evidence>
<dbReference type="Pfam" id="PF05183">
    <property type="entry name" value="RdRP"/>
    <property type="match status" value="1"/>
</dbReference>
<evidence type="ECO:0000313" key="5">
    <source>
        <dbReference type="Proteomes" id="UP000008066"/>
    </source>
</evidence>
<feature type="domain" description="RRM" evidence="3">
    <location>
        <begin position="154"/>
        <end position="235"/>
    </location>
</feature>
<dbReference type="GO" id="GO:0003968">
    <property type="term" value="F:RNA-directed RNA polymerase activity"/>
    <property type="evidence" value="ECO:0007669"/>
    <property type="project" value="UniProtKB-KW"/>
</dbReference>
<dbReference type="CDD" id="cd00590">
    <property type="entry name" value="RRM_SF"/>
    <property type="match status" value="1"/>
</dbReference>
<evidence type="ECO:0000256" key="1">
    <source>
        <dbReference type="PROSITE-ProRule" id="PRU00176"/>
    </source>
</evidence>
<dbReference type="GO" id="GO:0030422">
    <property type="term" value="P:siRNA processing"/>
    <property type="evidence" value="ECO:0007669"/>
    <property type="project" value="TreeGrafter"/>
</dbReference>
<sequence length="1626" mass="184776">MPDATCSDADGQEINGSDFEDPSSQGTAEVLTPVQPPEPWQQESRGGYQSRGIRGFRRGGRGRWRGNHGMRHSPAPRDTRRPFNHNNDDAPRRTRARSQHPPRLSPAPRDPRQLSGAARRSSLAPSFPTQHLPAVVPQPSLLTLPENWHSQKSATILLYGVPEKASAWEVRQFFENYGRVVHVELEDPDSARKARRFAKVKFEPPPTDTSFIRDGECRIVINNYASWARIEIPRQSSNARMITTPVGGTCAPSLTVRLVKLTFGLLIQPTTFMRKKEFANVGQDAHHSLQLTADFRRKRVMINFSVNVDHFHAGQYRLEMRFEIIKRIHRFSQDGRVRLVIVCADAPLVRQRRDDQNGRLLADRLVWGENELWYRVTDIETSSSLDHMRTPLSLDEGEYKFVDLGRWTTYMLDIDDCEAWLEIETLLRDWNIKTDLDTTFDQVSGKRSMLWDVLADMTLEAPAASSNSLCFSDLVLLGFPTNTSLPFDIRYQLEVCLSRGVLCEYNITQEFLDKLLELSKPDGMEVSRARLILEYAADQGKRIWDPMSLFSDQAALSYCPTTLHIPSHCALVRKVTITPTRIYFSTPTVETTNRVVRHYGRFRDYFIRVQFTDEVMEGRIRSSYTDREDNVYARVFRVLRHGIRMGKWHWKFLAYGNSQIRECGSFFFCEPEEAHGTITCDSIREWMGRFSHIKSIAKLAARLGQCFSTTRPLPGITAPTIIKTQDVERNGYCFTDGVGKISPLLAFFIAEDWKVYPTPSAFQFRMGGCKGVLVTWPDAKGTEVHIRPSQEKFSAEFNGLEIIRCSHFSCATLNRQTITILSCLGVPSYVFLDMMEEQLANYDAAMEDPDKAIDLLTTYVDENMTTLTMSEMVLDGFMETREPFVRSLLQLWRAWSIKALKEKARLVVKKGAFVLGCVDETGTLRGHSRATEGTKNQPKEVRRDQLPQIFLQVPDHENGGTYKVITGLCLVGRNPSLHPGDIRMVEAVDVPQLRHLRDVVVFPLQGDRDVPSMCSGGDLDGDDYFVIWDEKLFPKEWSYPPMNYEAPKAPEEKEVMVANNLAEFFVLFMKNDRLPLIAHAHLATADKHPEGAKTEKCLELAQLHSTAVDYVKTGVAAKWEKRLDPRTYPHFMEKSRARTYYSKSVLGQLYDMVERQVFDIQENYKLPFDERIIKRYELNDDLLRQARKLKSQYDIAMRRIMGQLEIRTEFEVWTAFVMSKPRVGTDYKVQEKVGREAACLKKQFRDLCLKAAGASDRGDFEKLGPFVAAMYRVTCEEIRIALYEARQPHRRPDGTMGLRKITARSMPLISFPWLFPAELGRIATGIERKGTEKVARLRISVLNKPTYAKGICIPVDLKTEADFAAMDYTRTSDGRFIHRGEILNLFHHDDEKANDEYYCNEGVDFSDSGDDSEEASQSGDEGRDGSELKTNIGRISPESAEAAGNVAEGRPPDFSQQQSSAPSATVLDLLVEDLKDATSFLPPPLVPLPVAAFPEQQQQEDEEQQQQQPEELESPQRQKHQVLRAGPEELDPPASKEHPDITEEVDLSTLAADVVAEDTSGLSNSSCSILMAEPNGSYVDENKLDVEYARDNNELSADSDGSEVEYENIVLDIEEESVLERLARFC</sequence>
<dbReference type="EMBL" id="GL988039">
    <property type="protein sequence ID" value="EGS22818.1"/>
    <property type="molecule type" value="Genomic_DNA"/>
</dbReference>
<keyword evidence="4" id="KW-0696">RNA-directed RNA polymerase</keyword>
<dbReference type="InterPro" id="IPR035979">
    <property type="entry name" value="RBD_domain_sf"/>
</dbReference>
<evidence type="ECO:0000313" key="4">
    <source>
        <dbReference type="EMBL" id="EGS22818.1"/>
    </source>
</evidence>
<dbReference type="KEGG" id="cthr:CTHT_0012940"/>
<dbReference type="InterPro" id="IPR057596">
    <property type="entry name" value="RDRP_core"/>
</dbReference>
<dbReference type="GO" id="GO:0003723">
    <property type="term" value="F:RNA binding"/>
    <property type="evidence" value="ECO:0007669"/>
    <property type="project" value="UniProtKB-UniRule"/>
</dbReference>
<dbReference type="RefSeq" id="XP_006691810.1">
    <property type="nucleotide sequence ID" value="XM_006691747.1"/>
</dbReference>
<keyword evidence="4" id="KW-0548">Nucleotidyltransferase</keyword>